<dbReference type="InterPro" id="IPR051063">
    <property type="entry name" value="PDI"/>
</dbReference>
<dbReference type="InterPro" id="IPR036249">
    <property type="entry name" value="Thioredoxin-like_sf"/>
</dbReference>
<dbReference type="SUPFAM" id="SSF52833">
    <property type="entry name" value="Thioredoxin-like"/>
    <property type="match status" value="1"/>
</dbReference>
<organism evidence="6 7">
    <name type="scientific">Tritrichomonas foetus</name>
    <dbReference type="NCBI Taxonomy" id="1144522"/>
    <lineage>
        <taxon>Eukaryota</taxon>
        <taxon>Metamonada</taxon>
        <taxon>Parabasalia</taxon>
        <taxon>Tritrichomonadida</taxon>
        <taxon>Tritrichomonadidae</taxon>
        <taxon>Tritrichomonas</taxon>
    </lineage>
</organism>
<evidence type="ECO:0000313" key="7">
    <source>
        <dbReference type="Proteomes" id="UP000179807"/>
    </source>
</evidence>
<dbReference type="GeneID" id="94835463"/>
<evidence type="ECO:0000256" key="2">
    <source>
        <dbReference type="ARBA" id="ARBA00022729"/>
    </source>
</evidence>
<protein>
    <recommendedName>
        <fullName evidence="5">Thioredoxin domain-containing protein</fullName>
    </recommendedName>
</protein>
<dbReference type="GO" id="GO:0003756">
    <property type="term" value="F:protein disulfide isomerase activity"/>
    <property type="evidence" value="ECO:0007669"/>
    <property type="project" value="TreeGrafter"/>
</dbReference>
<keyword evidence="3" id="KW-1133">Transmembrane helix</keyword>
<evidence type="ECO:0000256" key="1">
    <source>
        <dbReference type="ARBA" id="ARBA00006347"/>
    </source>
</evidence>
<comment type="similarity">
    <text evidence="1">Belongs to the protein disulfide isomerase family.</text>
</comment>
<gene>
    <name evidence="6" type="ORF">TRFO_19376</name>
</gene>
<dbReference type="Pfam" id="PF00085">
    <property type="entry name" value="Thioredoxin"/>
    <property type="match status" value="1"/>
</dbReference>
<dbReference type="GO" id="GO:0005783">
    <property type="term" value="C:endoplasmic reticulum"/>
    <property type="evidence" value="ECO:0007669"/>
    <property type="project" value="TreeGrafter"/>
</dbReference>
<dbReference type="Proteomes" id="UP000179807">
    <property type="component" value="Unassembled WGS sequence"/>
</dbReference>
<dbReference type="CDD" id="cd02961">
    <property type="entry name" value="PDI_a_family"/>
    <property type="match status" value="1"/>
</dbReference>
<reference evidence="6" key="1">
    <citation type="submission" date="2016-10" db="EMBL/GenBank/DDBJ databases">
        <authorList>
            <person name="Benchimol M."/>
            <person name="Almeida L.G."/>
            <person name="Vasconcelos A.T."/>
            <person name="Perreira-Neves A."/>
            <person name="Rosa I.A."/>
            <person name="Tasca T."/>
            <person name="Bogo M.R."/>
            <person name="de Souza W."/>
        </authorList>
    </citation>
    <scope>NUCLEOTIDE SEQUENCE [LARGE SCALE GENOMIC DNA]</scope>
    <source>
        <strain evidence="6">K</strain>
    </source>
</reference>
<evidence type="ECO:0000256" key="4">
    <source>
        <dbReference type="SAM" id="SignalP"/>
    </source>
</evidence>
<feature type="domain" description="Thioredoxin" evidence="5">
    <location>
        <begin position="1"/>
        <end position="116"/>
    </location>
</feature>
<dbReference type="EMBL" id="MLAK01000592">
    <property type="protein sequence ID" value="OHT11275.1"/>
    <property type="molecule type" value="Genomic_DNA"/>
</dbReference>
<dbReference type="AlphaFoldDB" id="A0A1J4KJ75"/>
<dbReference type="PANTHER" id="PTHR45672">
    <property type="entry name" value="PROTEIN DISULFIDE-ISOMERASE C17H9.14C-RELATED"/>
    <property type="match status" value="1"/>
</dbReference>
<keyword evidence="3" id="KW-0812">Transmembrane</keyword>
<accession>A0A1J4KJ75</accession>
<dbReference type="PANTHER" id="PTHR45672:SF3">
    <property type="entry name" value="THIOREDOXIN DOMAIN-CONTAINING PROTEIN 5"/>
    <property type="match status" value="1"/>
</dbReference>
<comment type="caution">
    <text evidence="6">The sequence shown here is derived from an EMBL/GenBank/DDBJ whole genome shotgun (WGS) entry which is preliminary data.</text>
</comment>
<proteinExistence type="inferred from homology"/>
<dbReference type="Gene3D" id="3.40.30.10">
    <property type="entry name" value="Glutaredoxin"/>
    <property type="match status" value="1"/>
</dbReference>
<evidence type="ECO:0000256" key="3">
    <source>
        <dbReference type="SAM" id="Phobius"/>
    </source>
</evidence>
<evidence type="ECO:0000259" key="5">
    <source>
        <dbReference type="PROSITE" id="PS51352"/>
    </source>
</evidence>
<keyword evidence="7" id="KW-1185">Reference proteome</keyword>
<feature type="transmembrane region" description="Helical" evidence="3">
    <location>
        <begin position="358"/>
        <end position="377"/>
    </location>
</feature>
<dbReference type="RefSeq" id="XP_068364411.1">
    <property type="nucleotide sequence ID" value="XM_068500759.1"/>
</dbReference>
<feature type="chain" id="PRO_5012272466" description="Thioredoxin domain-containing protein" evidence="4">
    <location>
        <begin position="20"/>
        <end position="388"/>
    </location>
</feature>
<sequence>MMLLFVICISINMTYKGWTNLLKDPDAKPALVFAWAPWCPHCQRLFDTWAKIANKYKNDENVQVISINCTAESKLCQDLGVRGYPSFFTHLSNTSNQVNVARTVDGISNMVESLKVKYVNTKKFLQKLSKAAFPAFTFKLRESDDASLDIATRVCEDHGLIQDERFFINFDNDHQGNCQARAYITNDYFKIYQGKFTYSELSKFVRDFSIKPFDKWSFESILQTNRLFAIPISMPAMYNYTNISKKFDSIVLFGDSTSYPQDKLKKLFKITPEMLPSMVFLNMSSGSKFYVLQKGSEKKVHDFLQNVQNGNTVTFTDFDVPNLKKAKKTNDVKRIVDIANDGVIDGEPDAIPINDSKMIVLFIGIGVLVCGAAAYGYRIYSTSQRKED</sequence>
<dbReference type="PROSITE" id="PS51352">
    <property type="entry name" value="THIOREDOXIN_2"/>
    <property type="match status" value="1"/>
</dbReference>
<dbReference type="InterPro" id="IPR013766">
    <property type="entry name" value="Thioredoxin_domain"/>
</dbReference>
<feature type="signal peptide" evidence="4">
    <location>
        <begin position="1"/>
        <end position="19"/>
    </location>
</feature>
<evidence type="ECO:0000313" key="6">
    <source>
        <dbReference type="EMBL" id="OHT11275.1"/>
    </source>
</evidence>
<dbReference type="GO" id="GO:0006457">
    <property type="term" value="P:protein folding"/>
    <property type="evidence" value="ECO:0007669"/>
    <property type="project" value="TreeGrafter"/>
</dbReference>
<dbReference type="VEuPathDB" id="TrichDB:TRFO_19376"/>
<keyword evidence="3" id="KW-0472">Membrane</keyword>
<keyword evidence="2 4" id="KW-0732">Signal</keyword>
<name>A0A1J4KJ75_9EUKA</name>
<dbReference type="OrthoDB" id="10264505at2759"/>